<organism evidence="1 2">
    <name type="scientific">Acidithiobacillus montserratensis</name>
    <dbReference type="NCBI Taxonomy" id="2729135"/>
    <lineage>
        <taxon>Bacteria</taxon>
        <taxon>Pseudomonadati</taxon>
        <taxon>Pseudomonadota</taxon>
        <taxon>Acidithiobacillia</taxon>
        <taxon>Acidithiobacillales</taxon>
        <taxon>Acidithiobacillaceae</taxon>
        <taxon>Acidithiobacillus</taxon>
    </lineage>
</organism>
<protein>
    <submittedName>
        <fullName evidence="1">Helix-turn-helix domain-containing protein</fullName>
    </submittedName>
</protein>
<gene>
    <name evidence="1" type="ORF">HHS34_009090</name>
</gene>
<keyword evidence="2" id="KW-1185">Reference proteome</keyword>
<reference evidence="1 2" key="1">
    <citation type="journal article" date="2021" name="ISME J.">
        <title>Genomic evolution of the class Acidithiobacillia: deep-branching Proteobacteria living in extreme acidic conditions.</title>
        <authorList>
            <person name="Moya-Beltran A."/>
            <person name="Beard S."/>
            <person name="Rojas-Villalobos C."/>
            <person name="Issotta F."/>
            <person name="Gallardo Y."/>
            <person name="Ulloa R."/>
            <person name="Giaveno A."/>
            <person name="Degli Esposti M."/>
            <person name="Johnson D.B."/>
            <person name="Quatrini R."/>
        </authorList>
    </citation>
    <scope>NUCLEOTIDE SEQUENCE [LARGE SCALE GENOMIC DNA]</scope>
    <source>
        <strain evidence="1 2">GG1-14</strain>
    </source>
</reference>
<evidence type="ECO:0000313" key="1">
    <source>
        <dbReference type="EMBL" id="XRI72599.1"/>
    </source>
</evidence>
<proteinExistence type="predicted"/>
<dbReference type="EMBL" id="CP127526">
    <property type="protein sequence ID" value="XRI72599.1"/>
    <property type="molecule type" value="Genomic_DNA"/>
</dbReference>
<accession>A0ACD5HCS5</accession>
<evidence type="ECO:0000313" key="2">
    <source>
        <dbReference type="Proteomes" id="UP001195965"/>
    </source>
</evidence>
<name>A0ACD5HCS5_9PROT</name>
<sequence length="152" mass="16985">MAFTTVKQSPDALALAAKESARTLSIFLHTHADIQELQIGSGTGDTQQVRIPTQALHLLRGILVELGMGHDVRIIPVTAELTTQEAADILNVSRPFLVQLLERGEIPYHKAGTHRRICYEHLIAYKDRMEVERRKNMDDLVAQAQDIGMGYD</sequence>
<dbReference type="Proteomes" id="UP001195965">
    <property type="component" value="Chromosome"/>
</dbReference>